<reference evidence="2" key="1">
    <citation type="journal article" date="2019" name="Int. J. Syst. Evol. Microbiol.">
        <title>The Global Catalogue of Microorganisms (GCM) 10K type strain sequencing project: providing services to taxonomists for standard genome sequencing and annotation.</title>
        <authorList>
            <consortium name="The Broad Institute Genomics Platform"/>
            <consortium name="The Broad Institute Genome Sequencing Center for Infectious Disease"/>
            <person name="Wu L."/>
            <person name="Ma J."/>
        </authorList>
    </citation>
    <scope>NUCLEOTIDE SEQUENCE [LARGE SCALE GENOMIC DNA]</scope>
    <source>
        <strain evidence="2">JCM 18053</strain>
    </source>
</reference>
<dbReference type="Proteomes" id="UP001499852">
    <property type="component" value="Unassembled WGS sequence"/>
</dbReference>
<accession>A0ABP9NZ41</accession>
<protein>
    <recommendedName>
        <fullName evidence="3">Restriction endonuclease type IV Mrr domain-containing protein</fullName>
    </recommendedName>
</protein>
<keyword evidence="2" id="KW-1185">Reference proteome</keyword>
<evidence type="ECO:0000313" key="1">
    <source>
        <dbReference type="EMBL" id="GAA5137106.1"/>
    </source>
</evidence>
<proteinExistence type="predicted"/>
<organism evidence="1 2">
    <name type="scientific">Prosthecobacter algae</name>
    <dbReference type="NCBI Taxonomy" id="1144682"/>
    <lineage>
        <taxon>Bacteria</taxon>
        <taxon>Pseudomonadati</taxon>
        <taxon>Verrucomicrobiota</taxon>
        <taxon>Verrucomicrobiia</taxon>
        <taxon>Verrucomicrobiales</taxon>
        <taxon>Verrucomicrobiaceae</taxon>
        <taxon>Prosthecobacter</taxon>
    </lineage>
</organism>
<evidence type="ECO:0000313" key="2">
    <source>
        <dbReference type="Proteomes" id="UP001499852"/>
    </source>
</evidence>
<dbReference type="EMBL" id="BAABIA010000002">
    <property type="protein sequence ID" value="GAA5137106.1"/>
    <property type="molecule type" value="Genomic_DNA"/>
</dbReference>
<sequence>MVVATRKFSGAARLGFQRGVIDSNADGTVLLNQEFGVLIAEFKEKALAGICFDFCISKNRSG</sequence>
<dbReference type="RefSeq" id="WP_345735587.1">
    <property type="nucleotide sequence ID" value="NZ_BAABIA010000002.1"/>
</dbReference>
<name>A0ABP9NZ41_9BACT</name>
<evidence type="ECO:0008006" key="3">
    <source>
        <dbReference type="Google" id="ProtNLM"/>
    </source>
</evidence>
<comment type="caution">
    <text evidence="1">The sequence shown here is derived from an EMBL/GenBank/DDBJ whole genome shotgun (WGS) entry which is preliminary data.</text>
</comment>
<gene>
    <name evidence="1" type="ORF">GCM10023213_13330</name>
</gene>